<dbReference type="Gramene" id="Psat05G0743600-T1">
    <property type="protein sequence ID" value="KAI5412808.1"/>
    <property type="gene ID" value="KIW84_057436"/>
</dbReference>
<keyword evidence="2" id="KW-1185">Reference proteome</keyword>
<protein>
    <submittedName>
        <fullName evidence="1">Uncharacterized protein</fullName>
    </submittedName>
</protein>
<sequence>MQKLPSCFAKESGDEIAPYATLRDPKDNEFEDLIYPPELDAFVNKLMLFKDANEGDDSNKECFVAMDYGNTPTNKTLGKRSIDSIESIVIDDIDGVVSSVTKGRKIPCVKIEKTY</sequence>
<name>A0A9D5AL23_PEA</name>
<dbReference type="Proteomes" id="UP001058974">
    <property type="component" value="Chromosome 5"/>
</dbReference>
<organism evidence="1 2">
    <name type="scientific">Pisum sativum</name>
    <name type="common">Garden pea</name>
    <name type="synonym">Lathyrus oleraceus</name>
    <dbReference type="NCBI Taxonomy" id="3888"/>
    <lineage>
        <taxon>Eukaryota</taxon>
        <taxon>Viridiplantae</taxon>
        <taxon>Streptophyta</taxon>
        <taxon>Embryophyta</taxon>
        <taxon>Tracheophyta</taxon>
        <taxon>Spermatophyta</taxon>
        <taxon>Magnoliopsida</taxon>
        <taxon>eudicotyledons</taxon>
        <taxon>Gunneridae</taxon>
        <taxon>Pentapetalae</taxon>
        <taxon>rosids</taxon>
        <taxon>fabids</taxon>
        <taxon>Fabales</taxon>
        <taxon>Fabaceae</taxon>
        <taxon>Papilionoideae</taxon>
        <taxon>50 kb inversion clade</taxon>
        <taxon>NPAAA clade</taxon>
        <taxon>Hologalegina</taxon>
        <taxon>IRL clade</taxon>
        <taxon>Fabeae</taxon>
        <taxon>Lathyrus</taxon>
    </lineage>
</organism>
<accession>A0A9D5AL23</accession>
<evidence type="ECO:0000313" key="2">
    <source>
        <dbReference type="Proteomes" id="UP001058974"/>
    </source>
</evidence>
<dbReference type="AlphaFoldDB" id="A0A9D5AL23"/>
<comment type="caution">
    <text evidence="1">The sequence shown here is derived from an EMBL/GenBank/DDBJ whole genome shotgun (WGS) entry which is preliminary data.</text>
</comment>
<evidence type="ECO:0000313" key="1">
    <source>
        <dbReference type="EMBL" id="KAI5412808.1"/>
    </source>
</evidence>
<reference evidence="1 2" key="1">
    <citation type="journal article" date="2022" name="Nat. Genet.">
        <title>Improved pea reference genome and pan-genome highlight genomic features and evolutionary characteristics.</title>
        <authorList>
            <person name="Yang T."/>
            <person name="Liu R."/>
            <person name="Luo Y."/>
            <person name="Hu S."/>
            <person name="Wang D."/>
            <person name="Wang C."/>
            <person name="Pandey M.K."/>
            <person name="Ge S."/>
            <person name="Xu Q."/>
            <person name="Li N."/>
            <person name="Li G."/>
            <person name="Huang Y."/>
            <person name="Saxena R.K."/>
            <person name="Ji Y."/>
            <person name="Li M."/>
            <person name="Yan X."/>
            <person name="He Y."/>
            <person name="Liu Y."/>
            <person name="Wang X."/>
            <person name="Xiang C."/>
            <person name="Varshney R.K."/>
            <person name="Ding H."/>
            <person name="Gao S."/>
            <person name="Zong X."/>
        </authorList>
    </citation>
    <scope>NUCLEOTIDE SEQUENCE [LARGE SCALE GENOMIC DNA]</scope>
    <source>
        <strain evidence="1 2">cv. Zhongwan 6</strain>
    </source>
</reference>
<gene>
    <name evidence="1" type="ORF">KIW84_057436</name>
</gene>
<dbReference type="EMBL" id="JAMSHJ010000005">
    <property type="protein sequence ID" value="KAI5412808.1"/>
    <property type="molecule type" value="Genomic_DNA"/>
</dbReference>
<proteinExistence type="predicted"/>